<reference evidence="1 2" key="1">
    <citation type="journal article" date="2018" name="PLoS Genet.">
        <title>Population sequencing reveals clonal diversity and ancestral inbreeding in the grapevine cultivar Chardonnay.</title>
        <authorList>
            <person name="Roach M.J."/>
            <person name="Johnson D.L."/>
            <person name="Bohlmann J."/>
            <person name="van Vuuren H.J."/>
            <person name="Jones S.J."/>
            <person name="Pretorius I.S."/>
            <person name="Schmidt S.A."/>
            <person name="Borneman A.R."/>
        </authorList>
    </citation>
    <scope>NUCLEOTIDE SEQUENCE [LARGE SCALE GENOMIC DNA]</scope>
    <source>
        <strain evidence="2">cv. Chardonnay</strain>
        <tissue evidence="1">Leaf</tissue>
    </source>
</reference>
<name>A0A438ITP7_VITVI</name>
<protein>
    <recommendedName>
        <fullName evidence="3">Retrotransposon Copia-like N-terminal domain-containing protein</fullName>
    </recommendedName>
</protein>
<evidence type="ECO:0000313" key="2">
    <source>
        <dbReference type="Proteomes" id="UP000288805"/>
    </source>
</evidence>
<proteinExistence type="predicted"/>
<dbReference type="AlphaFoldDB" id="A0A438ITP7"/>
<evidence type="ECO:0008006" key="3">
    <source>
        <dbReference type="Google" id="ProtNLM"/>
    </source>
</evidence>
<accession>A0A438ITP7</accession>
<organism evidence="1 2">
    <name type="scientific">Vitis vinifera</name>
    <name type="common">Grape</name>
    <dbReference type="NCBI Taxonomy" id="29760"/>
    <lineage>
        <taxon>Eukaryota</taxon>
        <taxon>Viridiplantae</taxon>
        <taxon>Streptophyta</taxon>
        <taxon>Embryophyta</taxon>
        <taxon>Tracheophyta</taxon>
        <taxon>Spermatophyta</taxon>
        <taxon>Magnoliopsida</taxon>
        <taxon>eudicotyledons</taxon>
        <taxon>Gunneridae</taxon>
        <taxon>Pentapetalae</taxon>
        <taxon>rosids</taxon>
        <taxon>Vitales</taxon>
        <taxon>Vitaceae</taxon>
        <taxon>Viteae</taxon>
        <taxon>Vitis</taxon>
    </lineage>
</organism>
<evidence type="ECO:0000313" key="1">
    <source>
        <dbReference type="EMBL" id="RVW99854.1"/>
    </source>
</evidence>
<dbReference type="EMBL" id="QGNW01000085">
    <property type="protein sequence ID" value="RVW99854.1"/>
    <property type="molecule type" value="Genomic_DNA"/>
</dbReference>
<dbReference type="Proteomes" id="UP000288805">
    <property type="component" value="Unassembled WGS sequence"/>
</dbReference>
<gene>
    <name evidence="1" type="ORF">CK203_029154</name>
</gene>
<comment type="caution">
    <text evidence="1">The sequence shown here is derived from an EMBL/GenBank/DDBJ whole genome shotgun (WGS) entry which is preliminary data.</text>
</comment>
<sequence length="74" mass="7939">MTKYEISTKKDSSTLVVTSTQEAPIISNNGGSDGVVVLITGHKLNGQNYLQWSHAVMMLICAKGKDDYLIGAVP</sequence>